<proteinExistence type="predicted"/>
<dbReference type="RefSeq" id="WP_229779293.1">
    <property type="nucleotide sequence ID" value="NZ_BMPO01000003.1"/>
</dbReference>
<dbReference type="EMBL" id="BMPO01000003">
    <property type="protein sequence ID" value="GGJ89710.1"/>
    <property type="molecule type" value="Genomic_DNA"/>
</dbReference>
<keyword evidence="1" id="KW-0732">Signal</keyword>
<feature type="domain" description="DUF2059" evidence="2">
    <location>
        <begin position="90"/>
        <end position="148"/>
    </location>
</feature>
<evidence type="ECO:0000313" key="4">
    <source>
        <dbReference type="Proteomes" id="UP000635983"/>
    </source>
</evidence>
<keyword evidence="4" id="KW-1185">Reference proteome</keyword>
<evidence type="ECO:0000259" key="2">
    <source>
        <dbReference type="Pfam" id="PF09832"/>
    </source>
</evidence>
<reference evidence="3" key="1">
    <citation type="journal article" date="2014" name="Int. J. Syst. Evol. Microbiol.">
        <title>Complete genome sequence of Corynebacterium casei LMG S-19264T (=DSM 44701T), isolated from a smear-ripened cheese.</title>
        <authorList>
            <consortium name="US DOE Joint Genome Institute (JGI-PGF)"/>
            <person name="Walter F."/>
            <person name="Albersmeier A."/>
            <person name="Kalinowski J."/>
            <person name="Ruckert C."/>
        </authorList>
    </citation>
    <scope>NUCLEOTIDE SEQUENCE</scope>
    <source>
        <strain evidence="3">JCM 30078</strain>
    </source>
</reference>
<evidence type="ECO:0000313" key="3">
    <source>
        <dbReference type="EMBL" id="GGJ89710.1"/>
    </source>
</evidence>
<gene>
    <name evidence="3" type="ORF">GCM10009304_14100</name>
</gene>
<accession>A0A917UVM2</accession>
<dbReference type="Pfam" id="PF09832">
    <property type="entry name" value="DUF2059"/>
    <property type="match status" value="1"/>
</dbReference>
<dbReference type="AlphaFoldDB" id="A0A917UVM2"/>
<feature type="chain" id="PRO_5037908271" description="DUF2059 domain-containing protein" evidence="1">
    <location>
        <begin position="22"/>
        <end position="168"/>
    </location>
</feature>
<evidence type="ECO:0000256" key="1">
    <source>
        <dbReference type="SAM" id="SignalP"/>
    </source>
</evidence>
<dbReference type="InterPro" id="IPR018637">
    <property type="entry name" value="DUF2059"/>
</dbReference>
<reference evidence="3" key="2">
    <citation type="submission" date="2020-09" db="EMBL/GenBank/DDBJ databases">
        <authorList>
            <person name="Sun Q."/>
            <person name="Ohkuma M."/>
        </authorList>
    </citation>
    <scope>NUCLEOTIDE SEQUENCE</scope>
    <source>
        <strain evidence="3">JCM 30078</strain>
    </source>
</reference>
<organism evidence="3 4">
    <name type="scientific">Pseudomonas matsuisoli</name>
    <dbReference type="NCBI Taxonomy" id="1515666"/>
    <lineage>
        <taxon>Bacteria</taxon>
        <taxon>Pseudomonadati</taxon>
        <taxon>Pseudomonadota</taxon>
        <taxon>Gammaproteobacteria</taxon>
        <taxon>Pseudomonadales</taxon>
        <taxon>Pseudomonadaceae</taxon>
        <taxon>Pseudomonas</taxon>
    </lineage>
</organism>
<name>A0A917UVM2_9PSED</name>
<dbReference type="Proteomes" id="UP000635983">
    <property type="component" value="Unassembled WGS sequence"/>
</dbReference>
<comment type="caution">
    <text evidence="3">The sequence shown here is derived from an EMBL/GenBank/DDBJ whole genome shotgun (WGS) entry which is preliminary data.</text>
</comment>
<sequence>MNHRPFLLALCLLGGSTGAWADARSHQAEAERFLQLAQADKLTVPVYAQVQQMFAQRFEEAKAPESKKATLERYQAKANTALDKAVGWNQIKPDMVKLYTTNFSEAELQQLITFYQSPLGKKVMQQLPALNAQSAQIAQARLEKAVPEVNGLMEQMSKELGVPAQKQP</sequence>
<protein>
    <recommendedName>
        <fullName evidence="2">DUF2059 domain-containing protein</fullName>
    </recommendedName>
</protein>
<feature type="signal peptide" evidence="1">
    <location>
        <begin position="1"/>
        <end position="21"/>
    </location>
</feature>